<dbReference type="EMBL" id="CP003179">
    <property type="protein sequence ID" value="AEW03742.1"/>
    <property type="molecule type" value="Genomic_DNA"/>
</dbReference>
<organism evidence="1 2">
    <name type="scientific">Sulfobacillus acidophilus (strain ATCC 700253 / DSM 10332 / NAL)</name>
    <dbReference type="NCBI Taxonomy" id="679936"/>
    <lineage>
        <taxon>Bacteria</taxon>
        <taxon>Bacillati</taxon>
        <taxon>Bacillota</taxon>
        <taxon>Clostridia</taxon>
        <taxon>Eubacteriales</taxon>
        <taxon>Clostridiales Family XVII. Incertae Sedis</taxon>
        <taxon>Sulfobacillus</taxon>
    </lineage>
</organism>
<dbReference type="KEGG" id="sap:Sulac_0169"/>
<proteinExistence type="predicted"/>
<reference evidence="2" key="1">
    <citation type="submission" date="2011-12" db="EMBL/GenBank/DDBJ databases">
        <title>The complete genome of chromosome of Sulfobacillus acidophilus DSM 10332.</title>
        <authorList>
            <person name="Lucas S."/>
            <person name="Han J."/>
            <person name="Lapidus A."/>
            <person name="Bruce D."/>
            <person name="Goodwin L."/>
            <person name="Pitluck S."/>
            <person name="Peters L."/>
            <person name="Kyrpides N."/>
            <person name="Mavromatis K."/>
            <person name="Ivanova N."/>
            <person name="Mikhailova N."/>
            <person name="Chertkov O."/>
            <person name="Saunders E."/>
            <person name="Detter J.C."/>
            <person name="Tapia R."/>
            <person name="Han C."/>
            <person name="Land M."/>
            <person name="Hauser L."/>
            <person name="Markowitz V."/>
            <person name="Cheng J.-F."/>
            <person name="Hugenholtz P."/>
            <person name="Woyke T."/>
            <person name="Wu D."/>
            <person name="Pukall R."/>
            <person name="Gehrich-Schroeter G."/>
            <person name="Schneider S."/>
            <person name="Klenk H.-P."/>
            <person name="Eisen J.A."/>
        </authorList>
    </citation>
    <scope>NUCLEOTIDE SEQUENCE [LARGE SCALE GENOMIC DNA]</scope>
    <source>
        <strain evidence="2">ATCC 700253 / DSM 10332 / NAL</strain>
    </source>
</reference>
<evidence type="ECO:0000313" key="1">
    <source>
        <dbReference type="EMBL" id="AEW03742.1"/>
    </source>
</evidence>
<protein>
    <submittedName>
        <fullName evidence="1">Uncharacterized protein</fullName>
    </submittedName>
</protein>
<gene>
    <name evidence="1" type="ordered locus">Sulac_0169</name>
</gene>
<keyword evidence="2" id="KW-1185">Reference proteome</keyword>
<reference evidence="1 2" key="2">
    <citation type="journal article" date="2012" name="Stand. Genomic Sci.">
        <title>Complete genome sequence of the moderately thermophilic mineral-sulfide-oxidizing firmicute Sulfobacillus acidophilus type strain (NAL(T)).</title>
        <authorList>
            <person name="Anderson I."/>
            <person name="Chertkov O."/>
            <person name="Chen A."/>
            <person name="Saunders E."/>
            <person name="Lapidus A."/>
            <person name="Nolan M."/>
            <person name="Lucas S."/>
            <person name="Hammon N."/>
            <person name="Deshpande S."/>
            <person name="Cheng J.F."/>
            <person name="Han C."/>
            <person name="Tapia R."/>
            <person name="Goodwin L.A."/>
            <person name="Pitluck S."/>
            <person name="Liolios K."/>
            <person name="Pagani I."/>
            <person name="Ivanova N."/>
            <person name="Mikhailova N."/>
            <person name="Pati A."/>
            <person name="Palaniappan K."/>
            <person name="Land M."/>
            <person name="Pan C."/>
            <person name="Rohde M."/>
            <person name="Pukall R."/>
            <person name="Goker M."/>
            <person name="Detter J.C."/>
            <person name="Woyke T."/>
            <person name="Bristow J."/>
            <person name="Eisen J.A."/>
            <person name="Markowitz V."/>
            <person name="Hugenholtz P."/>
            <person name="Kyrpides N.C."/>
            <person name="Klenk H.P."/>
            <person name="Mavromatis K."/>
        </authorList>
    </citation>
    <scope>NUCLEOTIDE SEQUENCE [LARGE SCALE GENOMIC DNA]</scope>
    <source>
        <strain evidence="2">ATCC 700253 / DSM 10332 / NAL</strain>
    </source>
</reference>
<dbReference type="Proteomes" id="UP000005439">
    <property type="component" value="Chromosome"/>
</dbReference>
<sequence>MLTVYGATVVTLMMIFYALEARSIWFTLAFAVACFGSASYGFLAGTWPFGVVESVWGVIAWRKWYILRQSVSQSPQDVQPG</sequence>
<name>G8TW99_SULAD</name>
<accession>G8TW99</accession>
<dbReference type="AlphaFoldDB" id="G8TW99"/>
<dbReference type="PATRIC" id="fig|679936.5.peg.174"/>
<dbReference type="HOGENOM" id="CLU_2680255_0_0_9"/>
<dbReference type="STRING" id="679936.Sulac_0169"/>
<evidence type="ECO:0000313" key="2">
    <source>
        <dbReference type="Proteomes" id="UP000005439"/>
    </source>
</evidence>